<sequence length="49" mass="5256">MFAPGPPQLSEAEIKAGEKEACQTVKTVIAGSIALYLSPFAIDFVKKLF</sequence>
<name>A0A0G2I1D5_9EURO</name>
<protein>
    <recommendedName>
        <fullName evidence="12">Mitochondrial outer membrane translocase complex, subunit Tom5</fullName>
    </recommendedName>
</protein>
<comment type="subcellular location">
    <subcellularLocation>
        <location evidence="1">Mitochondrion outer membrane</location>
        <topology evidence="1">Single-pass membrane protein</topology>
    </subcellularLocation>
</comment>
<evidence type="ECO:0000256" key="5">
    <source>
        <dbReference type="ARBA" id="ARBA00022927"/>
    </source>
</evidence>
<keyword evidence="4" id="KW-1000">Mitochondrion outer membrane</keyword>
<keyword evidence="7" id="KW-0496">Mitochondrion</keyword>
<dbReference type="VEuPathDB" id="FungiDB:EMCG_01477"/>
<dbReference type="GO" id="GO:0006626">
    <property type="term" value="P:protein targeting to mitochondrion"/>
    <property type="evidence" value="ECO:0007669"/>
    <property type="project" value="UniProtKB-ARBA"/>
</dbReference>
<accession>A0A0G2I1D5</accession>
<gene>
    <name evidence="10" type="ORF">EMCG_01477</name>
</gene>
<keyword evidence="5" id="KW-0653">Protein transport</keyword>
<proteinExistence type="inferred from homology"/>
<evidence type="ECO:0000256" key="7">
    <source>
        <dbReference type="ARBA" id="ARBA00023128"/>
    </source>
</evidence>
<evidence type="ECO:0000256" key="3">
    <source>
        <dbReference type="ARBA" id="ARBA00022692"/>
    </source>
</evidence>
<evidence type="ECO:0000256" key="4">
    <source>
        <dbReference type="ARBA" id="ARBA00022787"/>
    </source>
</evidence>
<evidence type="ECO:0008006" key="12">
    <source>
        <dbReference type="Google" id="ProtNLM"/>
    </source>
</evidence>
<keyword evidence="8" id="KW-0472">Membrane</keyword>
<comment type="similarity">
    <text evidence="9">Belongs to the Tom5 family.</text>
</comment>
<organism evidence="10 11">
    <name type="scientific">[Emmonsia] crescens</name>
    <dbReference type="NCBI Taxonomy" id="73230"/>
    <lineage>
        <taxon>Eukaryota</taxon>
        <taxon>Fungi</taxon>
        <taxon>Dikarya</taxon>
        <taxon>Ascomycota</taxon>
        <taxon>Pezizomycotina</taxon>
        <taxon>Eurotiomycetes</taxon>
        <taxon>Eurotiomycetidae</taxon>
        <taxon>Onygenales</taxon>
        <taxon>Ajellomycetaceae</taxon>
        <taxon>Emergomyces</taxon>
    </lineage>
</organism>
<dbReference type="AlphaFoldDB" id="A0A0G2I1D5"/>
<evidence type="ECO:0000256" key="9">
    <source>
        <dbReference type="ARBA" id="ARBA00025716"/>
    </source>
</evidence>
<evidence type="ECO:0000313" key="11">
    <source>
        <dbReference type="Proteomes" id="UP000034164"/>
    </source>
</evidence>
<dbReference type="EMBL" id="LCZI01000852">
    <property type="protein sequence ID" value="KKZ64193.1"/>
    <property type="molecule type" value="Genomic_DNA"/>
</dbReference>
<keyword evidence="3" id="KW-0812">Transmembrane</keyword>
<evidence type="ECO:0000256" key="6">
    <source>
        <dbReference type="ARBA" id="ARBA00022989"/>
    </source>
</evidence>
<evidence type="ECO:0000256" key="1">
    <source>
        <dbReference type="ARBA" id="ARBA00004572"/>
    </source>
</evidence>
<evidence type="ECO:0000313" key="10">
    <source>
        <dbReference type="EMBL" id="KKZ64193.1"/>
    </source>
</evidence>
<dbReference type="Proteomes" id="UP000034164">
    <property type="component" value="Unassembled WGS sequence"/>
</dbReference>
<evidence type="ECO:0000256" key="2">
    <source>
        <dbReference type="ARBA" id="ARBA00022448"/>
    </source>
</evidence>
<dbReference type="OrthoDB" id="4150500at2759"/>
<evidence type="ECO:0000256" key="8">
    <source>
        <dbReference type="ARBA" id="ARBA00023136"/>
    </source>
</evidence>
<keyword evidence="2" id="KW-0813">Transport</keyword>
<dbReference type="GO" id="GO:0005741">
    <property type="term" value="C:mitochondrial outer membrane"/>
    <property type="evidence" value="ECO:0007669"/>
    <property type="project" value="UniProtKB-SubCell"/>
</dbReference>
<reference evidence="11" key="1">
    <citation type="journal article" date="2015" name="PLoS Genet.">
        <title>The dynamic genome and transcriptome of the human fungal pathogen Blastomyces and close relative Emmonsia.</title>
        <authorList>
            <person name="Munoz J.F."/>
            <person name="Gauthier G.M."/>
            <person name="Desjardins C.A."/>
            <person name="Gallo J.E."/>
            <person name="Holder J."/>
            <person name="Sullivan T.D."/>
            <person name="Marty A.J."/>
            <person name="Carmen J.C."/>
            <person name="Chen Z."/>
            <person name="Ding L."/>
            <person name="Gujja S."/>
            <person name="Magrini V."/>
            <person name="Misas E."/>
            <person name="Mitreva M."/>
            <person name="Priest M."/>
            <person name="Saif S."/>
            <person name="Whiston E.A."/>
            <person name="Young S."/>
            <person name="Zeng Q."/>
            <person name="Goldman W.E."/>
            <person name="Mardis E.R."/>
            <person name="Taylor J.W."/>
            <person name="McEwen J.G."/>
            <person name="Clay O.K."/>
            <person name="Klein B.S."/>
            <person name="Cuomo C.A."/>
        </authorList>
    </citation>
    <scope>NUCLEOTIDE SEQUENCE [LARGE SCALE GENOMIC DNA]</scope>
    <source>
        <strain evidence="11">UAMH 3008</strain>
    </source>
</reference>
<dbReference type="InterPro" id="IPR019603">
    <property type="entry name" value="Tom5"/>
</dbReference>
<comment type="caution">
    <text evidence="10">The sequence shown here is derived from an EMBL/GenBank/DDBJ whole genome shotgun (WGS) entry which is preliminary data.</text>
</comment>
<dbReference type="GO" id="GO:0015031">
    <property type="term" value="P:protein transport"/>
    <property type="evidence" value="ECO:0007669"/>
    <property type="project" value="UniProtKB-KW"/>
</dbReference>
<dbReference type="Pfam" id="PF10642">
    <property type="entry name" value="Tom5"/>
    <property type="match status" value="1"/>
</dbReference>
<keyword evidence="6" id="KW-1133">Transmembrane helix</keyword>